<name>A0AAV6TFH6_9ARAC</name>
<dbReference type="AlphaFoldDB" id="A0AAV6TFH6"/>
<dbReference type="EMBL" id="JAFNEN010005880">
    <property type="protein sequence ID" value="KAG8159064.1"/>
    <property type="molecule type" value="Genomic_DNA"/>
</dbReference>
<protein>
    <submittedName>
        <fullName evidence="2">Uncharacterized protein</fullName>
    </submittedName>
</protein>
<accession>A0AAV6TFH6</accession>
<gene>
    <name evidence="2" type="ORF">JTE90_003834</name>
</gene>
<keyword evidence="3" id="KW-1185">Reference proteome</keyword>
<evidence type="ECO:0000256" key="1">
    <source>
        <dbReference type="SAM" id="MobiDB-lite"/>
    </source>
</evidence>
<sequence length="68" mass="7543">MRSASSLMREGCPVSGRRLPGKEKRVAPRSAWAESDCVYPLITVTQIERSSVTSCLLVWNAMAINDFL</sequence>
<evidence type="ECO:0000313" key="3">
    <source>
        <dbReference type="Proteomes" id="UP000827092"/>
    </source>
</evidence>
<comment type="caution">
    <text evidence="2">The sequence shown here is derived from an EMBL/GenBank/DDBJ whole genome shotgun (WGS) entry which is preliminary data.</text>
</comment>
<organism evidence="2 3">
    <name type="scientific">Oedothorax gibbosus</name>
    <dbReference type="NCBI Taxonomy" id="931172"/>
    <lineage>
        <taxon>Eukaryota</taxon>
        <taxon>Metazoa</taxon>
        <taxon>Ecdysozoa</taxon>
        <taxon>Arthropoda</taxon>
        <taxon>Chelicerata</taxon>
        <taxon>Arachnida</taxon>
        <taxon>Araneae</taxon>
        <taxon>Araneomorphae</taxon>
        <taxon>Entelegynae</taxon>
        <taxon>Araneoidea</taxon>
        <taxon>Linyphiidae</taxon>
        <taxon>Erigoninae</taxon>
        <taxon>Oedothorax</taxon>
    </lineage>
</organism>
<evidence type="ECO:0000313" key="2">
    <source>
        <dbReference type="EMBL" id="KAG8159064.1"/>
    </source>
</evidence>
<dbReference type="Proteomes" id="UP000827092">
    <property type="component" value="Unassembled WGS sequence"/>
</dbReference>
<proteinExistence type="predicted"/>
<reference evidence="2 3" key="1">
    <citation type="journal article" date="2022" name="Nat. Ecol. Evol.">
        <title>A masculinizing supergene underlies an exaggerated male reproductive morph in a spider.</title>
        <authorList>
            <person name="Hendrickx F."/>
            <person name="De Corte Z."/>
            <person name="Sonet G."/>
            <person name="Van Belleghem S.M."/>
            <person name="Kostlbacher S."/>
            <person name="Vangestel C."/>
        </authorList>
    </citation>
    <scope>NUCLEOTIDE SEQUENCE [LARGE SCALE GENOMIC DNA]</scope>
    <source>
        <strain evidence="2">W744_W776</strain>
    </source>
</reference>
<feature type="region of interest" description="Disordered" evidence="1">
    <location>
        <begin position="1"/>
        <end position="22"/>
    </location>
</feature>